<dbReference type="Pfam" id="PF00149">
    <property type="entry name" value="Metallophos"/>
    <property type="match status" value="1"/>
</dbReference>
<evidence type="ECO:0000313" key="3">
    <source>
        <dbReference type="Proteomes" id="UP001575181"/>
    </source>
</evidence>
<name>A0ABV4TQF4_9GAMM</name>
<gene>
    <name evidence="2" type="ORF">ACERLL_01785</name>
</gene>
<feature type="domain" description="Calcineurin-like phosphoesterase" evidence="1">
    <location>
        <begin position="3"/>
        <end position="187"/>
    </location>
</feature>
<protein>
    <submittedName>
        <fullName evidence="2">Metallophosphoesterase</fullName>
    </submittedName>
</protein>
<dbReference type="CDD" id="cd00838">
    <property type="entry name" value="MPP_superfamily"/>
    <property type="match status" value="2"/>
</dbReference>
<comment type="caution">
    <text evidence="2">The sequence shown here is derived from an EMBL/GenBank/DDBJ whole genome shotgun (WGS) entry which is preliminary data.</text>
</comment>
<reference evidence="2 3" key="1">
    <citation type="submission" date="2024-08" db="EMBL/GenBank/DDBJ databases">
        <title>Whole-genome sequencing of halo(alkali)philic microorganisms from hypersaline lakes.</title>
        <authorList>
            <person name="Sorokin D.Y."/>
            <person name="Merkel A.Y."/>
            <person name="Messina E."/>
            <person name="Yakimov M."/>
        </authorList>
    </citation>
    <scope>NUCLEOTIDE SEQUENCE [LARGE SCALE GENOMIC DNA]</scope>
    <source>
        <strain evidence="2 3">Cl-TMA</strain>
    </source>
</reference>
<evidence type="ECO:0000259" key="1">
    <source>
        <dbReference type="Pfam" id="PF00149"/>
    </source>
</evidence>
<dbReference type="Proteomes" id="UP001575181">
    <property type="component" value="Unassembled WGS sequence"/>
</dbReference>
<dbReference type="InterPro" id="IPR029052">
    <property type="entry name" value="Metallo-depent_PP-like"/>
</dbReference>
<sequence length="235" mass="25937">MLLFAGDPHGAFRHLEEAVRGHGPDALILLGDNEPPLPETLPALDCRTSVHFILGNHDTDREASLTHHDPLVHRDLNGRVTEVKGTRVAGLSGVFREKVWHPEAGLTWSQRADLAAATPAGDRFRDGPPLRHWSSIWWEDYAALWEQRADVLVTHEAPESHPYGHEALGDLARALEVHTVVHGHQHENYMATIPGNDAEPIRVIGVAKQGLADLAGNRLITGTERQRAELWTEAG</sequence>
<keyword evidence="3" id="KW-1185">Reference proteome</keyword>
<proteinExistence type="predicted"/>
<evidence type="ECO:0000313" key="2">
    <source>
        <dbReference type="EMBL" id="MFA9459557.1"/>
    </source>
</evidence>
<dbReference type="EMBL" id="JBGUAW010000001">
    <property type="protein sequence ID" value="MFA9459557.1"/>
    <property type="molecule type" value="Genomic_DNA"/>
</dbReference>
<dbReference type="Gene3D" id="3.60.21.10">
    <property type="match status" value="1"/>
</dbReference>
<dbReference type="SUPFAM" id="SSF56300">
    <property type="entry name" value="Metallo-dependent phosphatases"/>
    <property type="match status" value="1"/>
</dbReference>
<accession>A0ABV4TQF4</accession>
<organism evidence="2 3">
    <name type="scientific">Thiohalorhabdus methylotrophus</name>
    <dbReference type="NCBI Taxonomy" id="3242694"/>
    <lineage>
        <taxon>Bacteria</taxon>
        <taxon>Pseudomonadati</taxon>
        <taxon>Pseudomonadota</taxon>
        <taxon>Gammaproteobacteria</taxon>
        <taxon>Thiohalorhabdales</taxon>
        <taxon>Thiohalorhabdaceae</taxon>
        <taxon>Thiohalorhabdus</taxon>
    </lineage>
</organism>
<dbReference type="RefSeq" id="WP_373654340.1">
    <property type="nucleotide sequence ID" value="NZ_JBGUAW010000001.1"/>
</dbReference>
<dbReference type="InterPro" id="IPR004843">
    <property type="entry name" value="Calcineurin-like_PHP"/>
</dbReference>